<dbReference type="Gramene" id="OPUNC02G32340.1">
    <property type="protein sequence ID" value="OPUNC02G32340.1"/>
    <property type="gene ID" value="OPUNC02G32340"/>
</dbReference>
<keyword evidence="2" id="KW-1185">Reference proteome</keyword>
<dbReference type="AlphaFoldDB" id="A0A0E0K616"/>
<proteinExistence type="predicted"/>
<protein>
    <submittedName>
        <fullName evidence="1">Uncharacterized protein</fullName>
    </submittedName>
</protein>
<evidence type="ECO:0000313" key="1">
    <source>
        <dbReference type="EnsemblPlants" id="OPUNC02G32340.1"/>
    </source>
</evidence>
<evidence type="ECO:0000313" key="2">
    <source>
        <dbReference type="Proteomes" id="UP000026962"/>
    </source>
</evidence>
<sequence length="90" mass="10456">MHIKPMQNAWSREKLQNDRKALKRWWSVGMLVLFTQMLQSEFINTRCLAFAFFSDAVVRQPDYGSHGMPELADPSFRQCTGSSQMVRTIT</sequence>
<dbReference type="Proteomes" id="UP000026962">
    <property type="component" value="Chromosome 2"/>
</dbReference>
<accession>A0A0E0K616</accession>
<reference evidence="1" key="1">
    <citation type="submission" date="2015-04" db="UniProtKB">
        <authorList>
            <consortium name="EnsemblPlants"/>
        </authorList>
    </citation>
    <scope>IDENTIFICATION</scope>
</reference>
<reference evidence="1" key="2">
    <citation type="submission" date="2018-05" db="EMBL/GenBank/DDBJ databases">
        <title>OpunRS2 (Oryza punctata Reference Sequence Version 2).</title>
        <authorList>
            <person name="Zhang J."/>
            <person name="Kudrna D."/>
            <person name="Lee S."/>
            <person name="Talag J."/>
            <person name="Welchert J."/>
            <person name="Wing R.A."/>
        </authorList>
    </citation>
    <scope>NUCLEOTIDE SEQUENCE [LARGE SCALE GENOMIC DNA]</scope>
</reference>
<dbReference type="EnsemblPlants" id="OPUNC02G32340.1">
    <property type="protein sequence ID" value="OPUNC02G32340.1"/>
    <property type="gene ID" value="OPUNC02G32340"/>
</dbReference>
<organism evidence="1">
    <name type="scientific">Oryza punctata</name>
    <name type="common">Red rice</name>
    <dbReference type="NCBI Taxonomy" id="4537"/>
    <lineage>
        <taxon>Eukaryota</taxon>
        <taxon>Viridiplantae</taxon>
        <taxon>Streptophyta</taxon>
        <taxon>Embryophyta</taxon>
        <taxon>Tracheophyta</taxon>
        <taxon>Spermatophyta</taxon>
        <taxon>Magnoliopsida</taxon>
        <taxon>Liliopsida</taxon>
        <taxon>Poales</taxon>
        <taxon>Poaceae</taxon>
        <taxon>BOP clade</taxon>
        <taxon>Oryzoideae</taxon>
        <taxon>Oryzeae</taxon>
        <taxon>Oryzinae</taxon>
        <taxon>Oryza</taxon>
    </lineage>
</organism>
<dbReference type="HOGENOM" id="CLU_2444670_0_0_1"/>
<name>A0A0E0K616_ORYPU</name>